<feature type="transmembrane region" description="Helical" evidence="8">
    <location>
        <begin position="286"/>
        <end position="304"/>
    </location>
</feature>
<feature type="transmembrane region" description="Helical" evidence="8">
    <location>
        <begin position="219"/>
        <end position="236"/>
    </location>
</feature>
<feature type="transmembrane region" description="Helical" evidence="8">
    <location>
        <begin position="80"/>
        <end position="99"/>
    </location>
</feature>
<evidence type="ECO:0000256" key="6">
    <source>
        <dbReference type="ARBA" id="ARBA00022989"/>
    </source>
</evidence>
<dbReference type="PRINTS" id="PR01035">
    <property type="entry name" value="TCRTETA"/>
</dbReference>
<dbReference type="InterPro" id="IPR005829">
    <property type="entry name" value="Sugar_transporter_CS"/>
</dbReference>
<evidence type="ECO:0000256" key="2">
    <source>
        <dbReference type="ARBA" id="ARBA00004141"/>
    </source>
</evidence>
<feature type="transmembrane region" description="Helical" evidence="8">
    <location>
        <begin position="256"/>
        <end position="274"/>
    </location>
</feature>
<dbReference type="InterPro" id="IPR036259">
    <property type="entry name" value="MFS_trans_sf"/>
</dbReference>
<keyword evidence="11" id="KW-1185">Reference proteome</keyword>
<evidence type="ECO:0000313" key="10">
    <source>
        <dbReference type="EMBL" id="MBC9932955.1"/>
    </source>
</evidence>
<keyword evidence="5 8" id="KW-0812">Transmembrane</keyword>
<dbReference type="InterPro" id="IPR020846">
    <property type="entry name" value="MFS_dom"/>
</dbReference>
<evidence type="ECO:0000313" key="11">
    <source>
        <dbReference type="Proteomes" id="UP000659124"/>
    </source>
</evidence>
<dbReference type="Gene3D" id="1.20.1250.20">
    <property type="entry name" value="MFS general substrate transporter like domains"/>
    <property type="match status" value="1"/>
</dbReference>
<organism evidence="10 11">
    <name type="scientific">Chitinophaga qingshengii</name>
    <dbReference type="NCBI Taxonomy" id="1569794"/>
    <lineage>
        <taxon>Bacteria</taxon>
        <taxon>Pseudomonadati</taxon>
        <taxon>Bacteroidota</taxon>
        <taxon>Chitinophagia</taxon>
        <taxon>Chitinophagales</taxon>
        <taxon>Chitinophagaceae</taxon>
        <taxon>Chitinophaga</taxon>
    </lineage>
</organism>
<evidence type="ECO:0000256" key="8">
    <source>
        <dbReference type="SAM" id="Phobius"/>
    </source>
</evidence>
<feature type="transmembrane region" description="Helical" evidence="8">
    <location>
        <begin position="167"/>
        <end position="187"/>
    </location>
</feature>
<feature type="transmembrane region" description="Helical" evidence="8">
    <location>
        <begin position="12"/>
        <end position="36"/>
    </location>
</feature>
<dbReference type="PANTHER" id="PTHR23504">
    <property type="entry name" value="MAJOR FACILITATOR SUPERFAMILY DOMAIN-CONTAINING PROTEIN 10"/>
    <property type="match status" value="1"/>
</dbReference>
<sequence>MHTTSKKAAISFIFITLLIDVMGWGLIIPVMADLIAQLKHIPVNEASTYGALLLSVFAITQFLFAPVVGNLSDRFGRRPVLLLSLLGFGIDYIILALAPAYGWLFVGRVIAGITGASFTTATAYIADVSTDETSKAKNFGLIGAAFGLGFVLGPALGGLLATWGIRAPFYAAAVLCLLNCLYGYFLLPESLSKDNRRPFDWKRANPFGSLKFLTRHPEIGGLALSFFLIYLGSQAVNGNWNFFTIYRFGWSEKMVGISLAVVGVLVGGVQAGLTRVINPKIGNEKSIYLGLSLYALGLALFAFATQGWMMFAFLIPYCLGGICGPSLQSVISGHVPPNQQGELQGALTSLMSLTTVVGPLIMNGTFAYFTSAKAPVYFPGMHFLIGAVCMMLSVIITYKVLTREKRENPELASVIKGAAPVGDTPMH</sequence>
<gene>
    <name evidence="10" type="ORF">ICL07_21380</name>
</gene>
<dbReference type="PANTHER" id="PTHR23504:SF15">
    <property type="entry name" value="MAJOR FACILITATOR SUPERFAMILY (MFS) PROFILE DOMAIN-CONTAINING PROTEIN"/>
    <property type="match status" value="1"/>
</dbReference>
<feature type="domain" description="Major facilitator superfamily (MFS) profile" evidence="9">
    <location>
        <begin position="9"/>
        <end position="405"/>
    </location>
</feature>
<accession>A0ABR7TSF7</accession>
<feature type="transmembrane region" description="Helical" evidence="8">
    <location>
        <begin position="343"/>
        <end position="369"/>
    </location>
</feature>
<dbReference type="Proteomes" id="UP000659124">
    <property type="component" value="Unassembled WGS sequence"/>
</dbReference>
<dbReference type="RefSeq" id="WP_188090082.1">
    <property type="nucleotide sequence ID" value="NZ_JACVFC010000003.1"/>
</dbReference>
<dbReference type="CDD" id="cd17388">
    <property type="entry name" value="MFS_TetA"/>
    <property type="match status" value="1"/>
</dbReference>
<feature type="transmembrane region" description="Helical" evidence="8">
    <location>
        <begin position="310"/>
        <end position="331"/>
    </location>
</feature>
<protein>
    <submittedName>
        <fullName evidence="10">TCR/Tet family MFS transporter</fullName>
    </submittedName>
</protein>
<dbReference type="InterPro" id="IPR001958">
    <property type="entry name" value="Tet-R_TetA/multi-R_MdtG-like"/>
</dbReference>
<comment type="function">
    <text evidence="1">Resistance to tetracycline by an active tetracycline efflux. This is an energy-dependent process that decreases the accumulation of the antibiotic in whole cells. This protein functions as a metal-tetracycline/H(+) antiporter.</text>
</comment>
<evidence type="ECO:0000259" key="9">
    <source>
        <dbReference type="PROSITE" id="PS50850"/>
    </source>
</evidence>
<proteinExistence type="inferred from homology"/>
<feature type="transmembrane region" description="Helical" evidence="8">
    <location>
        <begin position="138"/>
        <end position="161"/>
    </location>
</feature>
<dbReference type="EMBL" id="JACVFC010000003">
    <property type="protein sequence ID" value="MBC9932955.1"/>
    <property type="molecule type" value="Genomic_DNA"/>
</dbReference>
<comment type="similarity">
    <text evidence="3">Belongs to the major facilitator superfamily. TCR/Tet family.</text>
</comment>
<dbReference type="Pfam" id="PF07690">
    <property type="entry name" value="MFS_1"/>
    <property type="match status" value="1"/>
</dbReference>
<evidence type="ECO:0000256" key="5">
    <source>
        <dbReference type="ARBA" id="ARBA00022692"/>
    </source>
</evidence>
<dbReference type="PROSITE" id="PS50850">
    <property type="entry name" value="MFS"/>
    <property type="match status" value="1"/>
</dbReference>
<reference evidence="10 11" key="1">
    <citation type="submission" date="2020-09" db="EMBL/GenBank/DDBJ databases">
        <title>Genome sequences of type strains of Chitinophaga qingshengii and Chitinophaga varians.</title>
        <authorList>
            <person name="Kittiwongwattana C."/>
        </authorList>
    </citation>
    <scope>NUCLEOTIDE SEQUENCE [LARGE SCALE GENOMIC DNA]</scope>
    <source>
        <strain evidence="10 11">JCM 30026</strain>
    </source>
</reference>
<keyword evidence="7 8" id="KW-0472">Membrane</keyword>
<comment type="subcellular location">
    <subcellularLocation>
        <location evidence="2">Membrane</location>
        <topology evidence="2">Multi-pass membrane protein</topology>
    </subcellularLocation>
</comment>
<feature type="transmembrane region" description="Helical" evidence="8">
    <location>
        <begin position="48"/>
        <end position="68"/>
    </location>
</feature>
<keyword evidence="6 8" id="KW-1133">Transmembrane helix</keyword>
<evidence type="ECO:0000256" key="4">
    <source>
        <dbReference type="ARBA" id="ARBA00022448"/>
    </source>
</evidence>
<feature type="transmembrane region" description="Helical" evidence="8">
    <location>
        <begin position="381"/>
        <end position="401"/>
    </location>
</feature>
<dbReference type="InterPro" id="IPR011701">
    <property type="entry name" value="MFS"/>
</dbReference>
<name>A0ABR7TSF7_9BACT</name>
<evidence type="ECO:0000256" key="3">
    <source>
        <dbReference type="ARBA" id="ARBA00007520"/>
    </source>
</evidence>
<dbReference type="SUPFAM" id="SSF103473">
    <property type="entry name" value="MFS general substrate transporter"/>
    <property type="match status" value="1"/>
</dbReference>
<feature type="transmembrane region" description="Helical" evidence="8">
    <location>
        <begin position="105"/>
        <end position="126"/>
    </location>
</feature>
<evidence type="ECO:0000256" key="1">
    <source>
        <dbReference type="ARBA" id="ARBA00003279"/>
    </source>
</evidence>
<comment type="caution">
    <text evidence="10">The sequence shown here is derived from an EMBL/GenBank/DDBJ whole genome shotgun (WGS) entry which is preliminary data.</text>
</comment>
<dbReference type="PROSITE" id="PS00216">
    <property type="entry name" value="SUGAR_TRANSPORT_1"/>
    <property type="match status" value="1"/>
</dbReference>
<keyword evidence="4" id="KW-0813">Transport</keyword>
<evidence type="ECO:0000256" key="7">
    <source>
        <dbReference type="ARBA" id="ARBA00023136"/>
    </source>
</evidence>